<evidence type="ECO:0000256" key="3">
    <source>
        <dbReference type="ARBA" id="ARBA00022723"/>
    </source>
</evidence>
<feature type="region of interest" description="Disordered" evidence="7">
    <location>
        <begin position="271"/>
        <end position="299"/>
    </location>
</feature>
<keyword evidence="3" id="KW-0479">Metal-binding</keyword>
<evidence type="ECO:0000256" key="6">
    <source>
        <dbReference type="ARBA" id="ARBA00023049"/>
    </source>
</evidence>
<feature type="compositionally biased region" description="Gly residues" evidence="7">
    <location>
        <begin position="271"/>
        <end position="281"/>
    </location>
</feature>
<evidence type="ECO:0000256" key="4">
    <source>
        <dbReference type="ARBA" id="ARBA00022801"/>
    </source>
</evidence>
<gene>
    <name evidence="9" type="ORF">HYH03_013328</name>
</gene>
<organism evidence="9 10">
    <name type="scientific">Edaphochlamys debaryana</name>
    <dbReference type="NCBI Taxonomy" id="47281"/>
    <lineage>
        <taxon>Eukaryota</taxon>
        <taxon>Viridiplantae</taxon>
        <taxon>Chlorophyta</taxon>
        <taxon>core chlorophytes</taxon>
        <taxon>Chlorophyceae</taxon>
        <taxon>CS clade</taxon>
        <taxon>Chlamydomonadales</taxon>
        <taxon>Chlamydomonadales incertae sedis</taxon>
        <taxon>Edaphochlamys</taxon>
    </lineage>
</organism>
<feature type="region of interest" description="Disordered" evidence="7">
    <location>
        <begin position="22"/>
        <end position="43"/>
    </location>
</feature>
<evidence type="ECO:0000313" key="10">
    <source>
        <dbReference type="Proteomes" id="UP000612055"/>
    </source>
</evidence>
<evidence type="ECO:0000256" key="5">
    <source>
        <dbReference type="ARBA" id="ARBA00022833"/>
    </source>
</evidence>
<dbReference type="InterPro" id="IPR050626">
    <property type="entry name" value="Peptidase_M16"/>
</dbReference>
<evidence type="ECO:0000256" key="1">
    <source>
        <dbReference type="ARBA" id="ARBA00007261"/>
    </source>
</evidence>
<dbReference type="AlphaFoldDB" id="A0A836BTK4"/>
<feature type="compositionally biased region" description="Low complexity" evidence="7">
    <location>
        <begin position="282"/>
        <end position="293"/>
    </location>
</feature>
<comment type="similarity">
    <text evidence="1">Belongs to the peptidase M16 family.</text>
</comment>
<dbReference type="Gene3D" id="3.30.830.10">
    <property type="entry name" value="Metalloenzyme, LuxS/M16 peptidase-like"/>
    <property type="match status" value="1"/>
</dbReference>
<dbReference type="GO" id="GO:0043171">
    <property type="term" value="P:peptide catabolic process"/>
    <property type="evidence" value="ECO:0007669"/>
    <property type="project" value="TreeGrafter"/>
</dbReference>
<dbReference type="Pfam" id="PF00675">
    <property type="entry name" value="Peptidase_M16"/>
    <property type="match status" value="1"/>
</dbReference>
<dbReference type="GO" id="GO:0051603">
    <property type="term" value="P:proteolysis involved in protein catabolic process"/>
    <property type="evidence" value="ECO:0007669"/>
    <property type="project" value="TreeGrafter"/>
</dbReference>
<keyword evidence="2" id="KW-0645">Protease</keyword>
<feature type="non-terminal residue" evidence="9">
    <location>
        <position position="299"/>
    </location>
</feature>
<evidence type="ECO:0000313" key="9">
    <source>
        <dbReference type="EMBL" id="KAG2488187.1"/>
    </source>
</evidence>
<reference evidence="9" key="1">
    <citation type="journal article" date="2020" name="bioRxiv">
        <title>Comparative genomics of Chlamydomonas.</title>
        <authorList>
            <person name="Craig R.J."/>
            <person name="Hasan A.R."/>
            <person name="Ness R.W."/>
            <person name="Keightley P.D."/>
        </authorList>
    </citation>
    <scope>NUCLEOTIDE SEQUENCE</scope>
    <source>
        <strain evidence="9">CCAP 11/70</strain>
    </source>
</reference>
<evidence type="ECO:0000259" key="8">
    <source>
        <dbReference type="Pfam" id="PF00675"/>
    </source>
</evidence>
<accession>A0A836BTK4</accession>
<dbReference type="GO" id="GO:0005829">
    <property type="term" value="C:cytosol"/>
    <property type="evidence" value="ECO:0007669"/>
    <property type="project" value="TreeGrafter"/>
</dbReference>
<dbReference type="GO" id="GO:0005739">
    <property type="term" value="C:mitochondrion"/>
    <property type="evidence" value="ECO:0007669"/>
    <property type="project" value="TreeGrafter"/>
</dbReference>
<keyword evidence="5" id="KW-0862">Zinc</keyword>
<dbReference type="InterPro" id="IPR011249">
    <property type="entry name" value="Metalloenz_LuxS/M16"/>
</dbReference>
<dbReference type="Proteomes" id="UP000612055">
    <property type="component" value="Unassembled WGS sequence"/>
</dbReference>
<keyword evidence="10" id="KW-1185">Reference proteome</keyword>
<comment type="caution">
    <text evidence="9">The sequence shown here is derived from an EMBL/GenBank/DDBJ whole genome shotgun (WGS) entry which is preliminary data.</text>
</comment>
<sequence>MQQGPDRGHEEHAEAPALLQAAHDASQAPCTPGNGTTASDDVLKPVADRRSYRFMRVGGPNGSRFLLVSDPDAVFAAVCTNMQAGYFDDPPDVPGFAHWLEHAVHLGSGRYPDDKDYKYFLAQHGGTSNASTGMVHTSYHCTVAAEALPGALDRLGRFFVDPLLGREAILREAENVHAEFSRNCNSDARKLLQLRRSAAGGLLGKFSTGNIATLRDRPAAAGADVPAALAAFWRRRYLAGALAGAVVAPQPLEQLAEWVAAAFGEVRLRPGDGGGGAGGGAQEAAPATAARRAAPPRRR</sequence>
<dbReference type="SUPFAM" id="SSF63411">
    <property type="entry name" value="LuxS/MPP-like metallohydrolase"/>
    <property type="match status" value="1"/>
</dbReference>
<dbReference type="OrthoDB" id="952271at2759"/>
<proteinExistence type="inferred from homology"/>
<keyword evidence="6" id="KW-0482">Metalloprotease</keyword>
<keyword evidence="4" id="KW-0378">Hydrolase</keyword>
<feature type="domain" description="Peptidase M16 N-terminal" evidence="8">
    <location>
        <begin position="65"/>
        <end position="192"/>
    </location>
</feature>
<protein>
    <recommendedName>
        <fullName evidence="8">Peptidase M16 N-terminal domain-containing protein</fullName>
    </recommendedName>
</protein>
<name>A0A836BTK4_9CHLO</name>
<dbReference type="InterPro" id="IPR011765">
    <property type="entry name" value="Pept_M16_N"/>
</dbReference>
<evidence type="ECO:0000256" key="7">
    <source>
        <dbReference type="SAM" id="MobiDB-lite"/>
    </source>
</evidence>
<dbReference type="EMBL" id="JAEHOE010000087">
    <property type="protein sequence ID" value="KAG2488187.1"/>
    <property type="molecule type" value="Genomic_DNA"/>
</dbReference>
<dbReference type="PANTHER" id="PTHR43690:SF18">
    <property type="entry name" value="INSULIN-DEGRADING ENZYME-RELATED"/>
    <property type="match status" value="1"/>
</dbReference>
<dbReference type="GO" id="GO:0004222">
    <property type="term" value="F:metalloendopeptidase activity"/>
    <property type="evidence" value="ECO:0007669"/>
    <property type="project" value="TreeGrafter"/>
</dbReference>
<dbReference type="GO" id="GO:0046872">
    <property type="term" value="F:metal ion binding"/>
    <property type="evidence" value="ECO:0007669"/>
    <property type="project" value="UniProtKB-KW"/>
</dbReference>
<evidence type="ECO:0000256" key="2">
    <source>
        <dbReference type="ARBA" id="ARBA00022670"/>
    </source>
</evidence>
<dbReference type="PANTHER" id="PTHR43690">
    <property type="entry name" value="NARDILYSIN"/>
    <property type="match status" value="1"/>
</dbReference>